<dbReference type="STRING" id="267850.ADINL_0589"/>
<organism evidence="15 16">
    <name type="scientific">Nitrincola lacisaponensis</name>
    <dbReference type="NCBI Taxonomy" id="267850"/>
    <lineage>
        <taxon>Bacteria</taxon>
        <taxon>Pseudomonadati</taxon>
        <taxon>Pseudomonadota</taxon>
        <taxon>Gammaproteobacteria</taxon>
        <taxon>Oceanospirillales</taxon>
        <taxon>Oceanospirillaceae</taxon>
        <taxon>Nitrincola</taxon>
    </lineage>
</organism>
<keyword evidence="16" id="KW-1185">Reference proteome</keyword>
<evidence type="ECO:0000256" key="8">
    <source>
        <dbReference type="ARBA" id="ARBA00023306"/>
    </source>
</evidence>
<comment type="similarity">
    <text evidence="10">Belongs to the MurCDEF family. MurF subfamily.</text>
</comment>
<dbReference type="OrthoDB" id="9801978at2"/>
<evidence type="ECO:0000313" key="15">
    <source>
        <dbReference type="EMBL" id="KDE40940.1"/>
    </source>
</evidence>
<dbReference type="InterPro" id="IPR013221">
    <property type="entry name" value="Mur_ligase_cen"/>
</dbReference>
<evidence type="ECO:0000256" key="4">
    <source>
        <dbReference type="ARBA" id="ARBA00022741"/>
    </source>
</evidence>
<dbReference type="Gene3D" id="3.90.190.20">
    <property type="entry name" value="Mur ligase, C-terminal domain"/>
    <property type="match status" value="1"/>
</dbReference>
<dbReference type="EMBL" id="JMSZ01000015">
    <property type="protein sequence ID" value="KDE40940.1"/>
    <property type="molecule type" value="Genomic_DNA"/>
</dbReference>
<dbReference type="PANTHER" id="PTHR43024:SF1">
    <property type="entry name" value="UDP-N-ACETYLMURAMOYL-TRIPEPTIDE--D-ALANYL-D-ALANINE LIGASE"/>
    <property type="match status" value="1"/>
</dbReference>
<dbReference type="GO" id="GO:0047480">
    <property type="term" value="F:UDP-N-acetylmuramoyl-tripeptide-D-alanyl-D-alanine ligase activity"/>
    <property type="evidence" value="ECO:0007669"/>
    <property type="project" value="UniProtKB-UniRule"/>
</dbReference>
<dbReference type="InterPro" id="IPR036615">
    <property type="entry name" value="Mur_ligase_C_dom_sf"/>
</dbReference>
<sequence>MIGDWTLAVAAQAIEAEVPSQVQPDLHIVRICTDTRQVKPGDLFVCLRGEHFDAHDFLNQAREKGAVAAVTERLVDDPLPQLCVNDSLIALGRLAALNRNRFAGRVVAVTGSSGKTTVKELLASMLSTQGATLYTQGNLNNHIGAPLTLLQLEASHQFAVIELGASAEGEIDYTVHLTQPHVSVLNNACAAHIEGFGSLQGVVRAKSEIFNALSDEGVGIVNLDDPHADFWREKLDNMRRAYLTFSAHNPDADVWASQAHADAAGAWGFRLNYQQEQVAVQLRLLGQHNVANAVAATAAWLALGLPLREVKAGLEACEAVKGRMKPIALPSGWLIDDSYNANPQAMQVAIDYLAARPGQRLLVLGDMAELGAEAEALHHQLGHYAAQAELDGLYATGPLMRHAVESARQSGLAAWHFEQQSDLIEALKQRLSEPMTLLVKGSRSALMDRVVSALQQGDAQ</sequence>
<dbReference type="SUPFAM" id="SSF53623">
    <property type="entry name" value="MurD-like peptide ligases, catalytic domain"/>
    <property type="match status" value="1"/>
</dbReference>
<dbReference type="SUPFAM" id="SSF63418">
    <property type="entry name" value="MurE/MurF N-terminal domain"/>
    <property type="match status" value="1"/>
</dbReference>
<dbReference type="GO" id="GO:0008360">
    <property type="term" value="P:regulation of cell shape"/>
    <property type="evidence" value="ECO:0007669"/>
    <property type="project" value="UniProtKB-KW"/>
</dbReference>
<comment type="function">
    <text evidence="10 11">Involved in cell wall formation. Catalyzes the final step in the synthesis of UDP-N-acetylmuramoyl-pentapeptide, the precursor of murein.</text>
</comment>
<dbReference type="GO" id="GO:0005524">
    <property type="term" value="F:ATP binding"/>
    <property type="evidence" value="ECO:0007669"/>
    <property type="project" value="UniProtKB-UniRule"/>
</dbReference>
<dbReference type="PATRIC" id="fig|267850.7.peg.583"/>
<dbReference type="Pfam" id="PF08245">
    <property type="entry name" value="Mur_ligase_M"/>
    <property type="match status" value="1"/>
</dbReference>
<keyword evidence="3 10" id="KW-0132">Cell division</keyword>
<dbReference type="Gene3D" id="3.40.1190.10">
    <property type="entry name" value="Mur-like, catalytic domain"/>
    <property type="match status" value="1"/>
</dbReference>
<keyword evidence="6 10" id="KW-0133">Cell shape</keyword>
<dbReference type="InterPro" id="IPR004101">
    <property type="entry name" value="Mur_ligase_C"/>
</dbReference>
<comment type="catalytic activity">
    <reaction evidence="10 11">
        <text>D-alanyl-D-alanine + UDP-N-acetyl-alpha-D-muramoyl-L-alanyl-gamma-D-glutamyl-meso-2,6-diaminopimelate + ATP = UDP-N-acetyl-alpha-D-muramoyl-L-alanyl-gamma-D-glutamyl-meso-2,6-diaminopimeloyl-D-alanyl-D-alanine + ADP + phosphate + H(+)</text>
        <dbReference type="Rhea" id="RHEA:28374"/>
        <dbReference type="ChEBI" id="CHEBI:15378"/>
        <dbReference type="ChEBI" id="CHEBI:30616"/>
        <dbReference type="ChEBI" id="CHEBI:43474"/>
        <dbReference type="ChEBI" id="CHEBI:57822"/>
        <dbReference type="ChEBI" id="CHEBI:61386"/>
        <dbReference type="ChEBI" id="CHEBI:83905"/>
        <dbReference type="ChEBI" id="CHEBI:456216"/>
        <dbReference type="EC" id="6.3.2.10"/>
    </reaction>
</comment>
<dbReference type="InterPro" id="IPR036565">
    <property type="entry name" value="Mur-like_cat_sf"/>
</dbReference>
<evidence type="ECO:0000256" key="5">
    <source>
        <dbReference type="ARBA" id="ARBA00022840"/>
    </source>
</evidence>
<protein>
    <recommendedName>
        <fullName evidence="10 11">UDP-N-acetylmuramoyl-tripeptide--D-alanyl-D-alanine ligase</fullName>
        <ecNumber evidence="10 11">6.3.2.10</ecNumber>
    </recommendedName>
    <alternativeName>
        <fullName evidence="10">D-alanyl-D-alanine-adding enzyme</fullName>
    </alternativeName>
</protein>
<evidence type="ECO:0000313" key="16">
    <source>
        <dbReference type="Proteomes" id="UP000027318"/>
    </source>
</evidence>
<dbReference type="HAMAP" id="MF_02019">
    <property type="entry name" value="MurF"/>
    <property type="match status" value="1"/>
</dbReference>
<dbReference type="InterPro" id="IPR035911">
    <property type="entry name" value="MurE/MurF_N"/>
</dbReference>
<keyword evidence="2 10" id="KW-0436">Ligase</keyword>
<feature type="domain" description="Mur ligase N-terminal catalytic" evidence="12">
    <location>
        <begin position="27"/>
        <end position="73"/>
    </location>
</feature>
<dbReference type="PANTHER" id="PTHR43024">
    <property type="entry name" value="UDP-N-ACETYLMURAMOYL-TRIPEPTIDE--D-ALANYL-D-ALANINE LIGASE"/>
    <property type="match status" value="1"/>
</dbReference>
<feature type="domain" description="Mur ligase C-terminal" evidence="13">
    <location>
        <begin position="322"/>
        <end position="443"/>
    </location>
</feature>
<keyword evidence="5 10" id="KW-0067">ATP-binding</keyword>
<dbReference type="NCBIfam" id="TIGR01143">
    <property type="entry name" value="murF"/>
    <property type="match status" value="1"/>
</dbReference>
<dbReference type="InterPro" id="IPR051046">
    <property type="entry name" value="MurCDEF_CellWall_CoF430Synth"/>
</dbReference>
<evidence type="ECO:0000256" key="6">
    <source>
        <dbReference type="ARBA" id="ARBA00022960"/>
    </source>
</evidence>
<dbReference type="Pfam" id="PF02875">
    <property type="entry name" value="Mur_ligase_C"/>
    <property type="match status" value="1"/>
</dbReference>
<gene>
    <name evidence="10" type="primary">murF</name>
    <name evidence="15" type="ORF">ADINL_0589</name>
</gene>
<dbReference type="GO" id="GO:0009252">
    <property type="term" value="P:peptidoglycan biosynthetic process"/>
    <property type="evidence" value="ECO:0007669"/>
    <property type="project" value="UniProtKB-UniRule"/>
</dbReference>
<evidence type="ECO:0000256" key="3">
    <source>
        <dbReference type="ARBA" id="ARBA00022618"/>
    </source>
</evidence>
<feature type="binding site" evidence="10">
    <location>
        <begin position="111"/>
        <end position="117"/>
    </location>
    <ligand>
        <name>ATP</name>
        <dbReference type="ChEBI" id="CHEBI:30616"/>
    </ligand>
</feature>
<dbReference type="GO" id="GO:0008766">
    <property type="term" value="F:UDP-N-acetylmuramoylalanyl-D-glutamyl-2,6-diaminopimelate-D-alanyl-D-alanine ligase activity"/>
    <property type="evidence" value="ECO:0007669"/>
    <property type="project" value="RHEA"/>
</dbReference>
<comment type="caution">
    <text evidence="15">The sequence shown here is derived from an EMBL/GenBank/DDBJ whole genome shotgun (WGS) entry which is preliminary data.</text>
</comment>
<keyword evidence="9 10" id="KW-0961">Cell wall biogenesis/degradation</keyword>
<dbReference type="Gene3D" id="3.40.1390.10">
    <property type="entry name" value="MurE/MurF, N-terminal domain"/>
    <property type="match status" value="1"/>
</dbReference>
<keyword evidence="8 10" id="KW-0131">Cell cycle</keyword>
<reference evidence="15 16" key="1">
    <citation type="journal article" date="2005" name="Int. J. Syst. Evol. Microbiol.">
        <title>Nitrincola lacisaponensis gen. nov., sp. nov., a novel alkaliphilic bacterium isolated from an alkaline, saline lake.</title>
        <authorList>
            <person name="Dimitriu P.A."/>
            <person name="Shukla S.K."/>
            <person name="Conradt J."/>
            <person name="Marquez M.C."/>
            <person name="Ventosa A."/>
            <person name="Maglia A."/>
            <person name="Peyton B.M."/>
            <person name="Pinkart H.C."/>
            <person name="Mormile M.R."/>
        </authorList>
    </citation>
    <scope>NUCLEOTIDE SEQUENCE [LARGE SCALE GENOMIC DNA]</scope>
    <source>
        <strain evidence="15 16">4CA</strain>
    </source>
</reference>
<dbReference type="RefSeq" id="WP_036543781.1">
    <property type="nucleotide sequence ID" value="NZ_JMSZ01000015.1"/>
</dbReference>
<feature type="domain" description="Mur ligase central" evidence="14">
    <location>
        <begin position="109"/>
        <end position="299"/>
    </location>
</feature>
<dbReference type="AlphaFoldDB" id="A0A063Y744"/>
<dbReference type="GO" id="GO:0051301">
    <property type="term" value="P:cell division"/>
    <property type="evidence" value="ECO:0007669"/>
    <property type="project" value="UniProtKB-KW"/>
</dbReference>
<evidence type="ECO:0000259" key="14">
    <source>
        <dbReference type="Pfam" id="PF08245"/>
    </source>
</evidence>
<dbReference type="EC" id="6.3.2.10" evidence="10 11"/>
<dbReference type="GO" id="GO:0005737">
    <property type="term" value="C:cytoplasm"/>
    <property type="evidence" value="ECO:0007669"/>
    <property type="project" value="UniProtKB-SubCell"/>
</dbReference>
<name>A0A063Y744_9GAMM</name>
<evidence type="ECO:0000259" key="12">
    <source>
        <dbReference type="Pfam" id="PF01225"/>
    </source>
</evidence>
<dbReference type="InterPro" id="IPR000713">
    <property type="entry name" value="Mur_ligase_N"/>
</dbReference>
<evidence type="ECO:0000256" key="7">
    <source>
        <dbReference type="ARBA" id="ARBA00022984"/>
    </source>
</evidence>
<accession>A0A063Y744</accession>
<evidence type="ECO:0000256" key="10">
    <source>
        <dbReference type="HAMAP-Rule" id="MF_02019"/>
    </source>
</evidence>
<evidence type="ECO:0000256" key="9">
    <source>
        <dbReference type="ARBA" id="ARBA00023316"/>
    </source>
</evidence>
<keyword evidence="7 10" id="KW-0573">Peptidoglycan synthesis</keyword>
<evidence type="ECO:0000256" key="2">
    <source>
        <dbReference type="ARBA" id="ARBA00022598"/>
    </source>
</evidence>
<dbReference type="GO" id="GO:0071555">
    <property type="term" value="P:cell wall organization"/>
    <property type="evidence" value="ECO:0007669"/>
    <property type="project" value="UniProtKB-KW"/>
</dbReference>
<evidence type="ECO:0000256" key="1">
    <source>
        <dbReference type="ARBA" id="ARBA00022490"/>
    </source>
</evidence>
<dbReference type="SUPFAM" id="SSF53244">
    <property type="entry name" value="MurD-like peptide ligases, peptide-binding domain"/>
    <property type="match status" value="1"/>
</dbReference>
<dbReference type="Pfam" id="PF01225">
    <property type="entry name" value="Mur_ligase"/>
    <property type="match status" value="1"/>
</dbReference>
<dbReference type="UniPathway" id="UPA00219"/>
<keyword evidence="1 10" id="KW-0963">Cytoplasm</keyword>
<keyword evidence="4 10" id="KW-0547">Nucleotide-binding</keyword>
<evidence type="ECO:0000259" key="13">
    <source>
        <dbReference type="Pfam" id="PF02875"/>
    </source>
</evidence>
<evidence type="ECO:0000256" key="11">
    <source>
        <dbReference type="RuleBase" id="RU004136"/>
    </source>
</evidence>
<comment type="pathway">
    <text evidence="10 11">Cell wall biogenesis; peptidoglycan biosynthesis.</text>
</comment>
<dbReference type="Proteomes" id="UP000027318">
    <property type="component" value="Unassembled WGS sequence"/>
</dbReference>
<dbReference type="InterPro" id="IPR005863">
    <property type="entry name" value="UDP-N-AcMur_synth"/>
</dbReference>
<proteinExistence type="inferred from homology"/>
<comment type="subcellular location">
    <subcellularLocation>
        <location evidence="10 11">Cytoplasm</location>
    </subcellularLocation>
</comment>